<dbReference type="RefSeq" id="XP_013895999.1">
    <property type="nucleotide sequence ID" value="XM_014040545.1"/>
</dbReference>
<dbReference type="GeneID" id="25728202"/>
<dbReference type="STRING" id="145388.A0A0D2M004"/>
<gene>
    <name evidence="2" type="ORF">MNEG_10985</name>
</gene>
<dbReference type="AlphaFoldDB" id="A0A0D2M004"/>
<organism evidence="2 3">
    <name type="scientific">Monoraphidium neglectum</name>
    <dbReference type="NCBI Taxonomy" id="145388"/>
    <lineage>
        <taxon>Eukaryota</taxon>
        <taxon>Viridiplantae</taxon>
        <taxon>Chlorophyta</taxon>
        <taxon>core chlorophytes</taxon>
        <taxon>Chlorophyceae</taxon>
        <taxon>CS clade</taxon>
        <taxon>Sphaeropleales</taxon>
        <taxon>Selenastraceae</taxon>
        <taxon>Monoraphidium</taxon>
    </lineage>
</organism>
<evidence type="ECO:0000313" key="2">
    <source>
        <dbReference type="EMBL" id="KIY96979.1"/>
    </source>
</evidence>
<dbReference type="PANTHER" id="PTHR34605">
    <property type="entry name" value="PHAGE_INTEGRASE DOMAIN-CONTAINING PROTEIN"/>
    <property type="match status" value="1"/>
</dbReference>
<evidence type="ECO:0008006" key="4">
    <source>
        <dbReference type="Google" id="ProtNLM"/>
    </source>
</evidence>
<protein>
    <recommendedName>
        <fullName evidence="4">Tyr recombinase domain-containing protein</fullName>
    </recommendedName>
</protein>
<keyword evidence="1" id="KW-0233">DNA recombination</keyword>
<evidence type="ECO:0000256" key="1">
    <source>
        <dbReference type="ARBA" id="ARBA00023172"/>
    </source>
</evidence>
<dbReference type="SUPFAM" id="SSF56349">
    <property type="entry name" value="DNA breaking-rejoining enzymes"/>
    <property type="match status" value="1"/>
</dbReference>
<dbReference type="Proteomes" id="UP000054498">
    <property type="component" value="Unassembled WGS sequence"/>
</dbReference>
<dbReference type="GO" id="GO:0003677">
    <property type="term" value="F:DNA binding"/>
    <property type="evidence" value="ECO:0007669"/>
    <property type="project" value="InterPro"/>
</dbReference>
<dbReference type="Gene3D" id="1.10.443.10">
    <property type="entry name" value="Intergrase catalytic core"/>
    <property type="match status" value="1"/>
</dbReference>
<proteinExistence type="predicted"/>
<reference evidence="2 3" key="1">
    <citation type="journal article" date="2013" name="BMC Genomics">
        <title>Reconstruction of the lipid metabolism for the microalga Monoraphidium neglectum from its genome sequence reveals characteristics suitable for biofuel production.</title>
        <authorList>
            <person name="Bogen C."/>
            <person name="Al-Dilaimi A."/>
            <person name="Albersmeier A."/>
            <person name="Wichmann J."/>
            <person name="Grundmann M."/>
            <person name="Rupp O."/>
            <person name="Lauersen K.J."/>
            <person name="Blifernez-Klassen O."/>
            <person name="Kalinowski J."/>
            <person name="Goesmann A."/>
            <person name="Mussgnug J.H."/>
            <person name="Kruse O."/>
        </authorList>
    </citation>
    <scope>NUCLEOTIDE SEQUENCE [LARGE SCALE GENOMIC DNA]</scope>
    <source>
        <strain evidence="2 3">SAG 48.87</strain>
    </source>
</reference>
<sequence>MAAVLPGGSRWHALFVCCVVGVLGMLRRSNLVLGALSLFGQEKHLTRADITIDGAKYALRLRVHYSKTLQYQSRVHDVWIQGDARPGAPLDPVRLWQGFVGAVPAPAHAPAFSYFDDAGALRSLSFDALAAGIKHLVAAVGLDPASYSTHSLRRGGATWAFEHKVPTLLIKATGDWSSDAYEAYLTLGSGEKLQCTGAMLRALSR</sequence>
<dbReference type="InterPro" id="IPR011010">
    <property type="entry name" value="DNA_brk_join_enz"/>
</dbReference>
<dbReference type="EMBL" id="KK102762">
    <property type="protein sequence ID" value="KIY96979.1"/>
    <property type="molecule type" value="Genomic_DNA"/>
</dbReference>
<dbReference type="GO" id="GO:0006310">
    <property type="term" value="P:DNA recombination"/>
    <property type="evidence" value="ECO:0007669"/>
    <property type="project" value="UniProtKB-KW"/>
</dbReference>
<keyword evidence="3" id="KW-1185">Reference proteome</keyword>
<dbReference type="GO" id="GO:0015074">
    <property type="term" value="P:DNA integration"/>
    <property type="evidence" value="ECO:0007669"/>
    <property type="project" value="InterPro"/>
</dbReference>
<accession>A0A0D2M004</accession>
<dbReference type="OrthoDB" id="6771932at2759"/>
<dbReference type="InterPro" id="IPR052925">
    <property type="entry name" value="Phage_Integrase-like_Recomb"/>
</dbReference>
<name>A0A0D2M004_9CHLO</name>
<dbReference type="InterPro" id="IPR013762">
    <property type="entry name" value="Integrase-like_cat_sf"/>
</dbReference>
<dbReference type="PANTHER" id="PTHR34605:SF5">
    <property type="entry name" value="INTEGRASE_RECOMBINASE XERD HOMOLOG"/>
    <property type="match status" value="1"/>
</dbReference>
<evidence type="ECO:0000313" key="3">
    <source>
        <dbReference type="Proteomes" id="UP000054498"/>
    </source>
</evidence>
<dbReference type="KEGG" id="mng:MNEG_10985"/>